<accession>A0A0U1Q190</accession>
<keyword evidence="2" id="KW-1133">Transmembrane helix</keyword>
<dbReference type="RefSeq" id="WP_046741296.1">
    <property type="nucleotide sequence ID" value="NZ_LBNQ01000019.1"/>
</dbReference>
<dbReference type="SUPFAM" id="SSF56266">
    <property type="entry name" value="DmpA/ArgJ-like"/>
    <property type="match status" value="1"/>
</dbReference>
<dbReference type="STRING" id="1610491.AAV94_04890"/>
<feature type="transmembrane region" description="Helical" evidence="2">
    <location>
        <begin position="301"/>
        <end position="323"/>
    </location>
</feature>
<reference evidence="3 4" key="1">
    <citation type="submission" date="2015-05" db="EMBL/GenBank/DDBJ databases">
        <title>Draft genome sequence of Lampropedia sp. CT6, isolated from the microbial mat of a hot water spring, located at Manikaran, India.</title>
        <authorList>
            <person name="Tripathi C."/>
            <person name="Rani P."/>
            <person name="Mahato N.K."/>
            <person name="Lal R."/>
        </authorList>
    </citation>
    <scope>NUCLEOTIDE SEQUENCE [LARGE SCALE GENOMIC DNA]</scope>
    <source>
        <strain evidence="3 4">CT6</strain>
    </source>
</reference>
<proteinExistence type="inferred from homology"/>
<evidence type="ECO:0000256" key="1">
    <source>
        <dbReference type="ARBA" id="ARBA00007068"/>
    </source>
</evidence>
<dbReference type="Pfam" id="PF03576">
    <property type="entry name" value="Peptidase_S58"/>
    <property type="match status" value="1"/>
</dbReference>
<dbReference type="PANTHER" id="PTHR36512:SF3">
    <property type="entry name" value="BLR5678 PROTEIN"/>
    <property type="match status" value="1"/>
</dbReference>
<evidence type="ECO:0000256" key="2">
    <source>
        <dbReference type="SAM" id="Phobius"/>
    </source>
</evidence>
<name>A0A0U1Q190_9BURK</name>
<keyword evidence="4" id="KW-1185">Reference proteome</keyword>
<organism evidence="3 4">
    <name type="scientific">Lampropedia cohaerens</name>
    <dbReference type="NCBI Taxonomy" id="1610491"/>
    <lineage>
        <taxon>Bacteria</taxon>
        <taxon>Pseudomonadati</taxon>
        <taxon>Pseudomonadota</taxon>
        <taxon>Betaproteobacteria</taxon>
        <taxon>Burkholderiales</taxon>
        <taxon>Comamonadaceae</taxon>
        <taxon>Lampropedia</taxon>
    </lineage>
</organism>
<evidence type="ECO:0000313" key="3">
    <source>
        <dbReference type="EMBL" id="KKW68528.1"/>
    </source>
</evidence>
<dbReference type="InterPro" id="IPR016117">
    <property type="entry name" value="ArgJ-like_dom_sf"/>
</dbReference>
<dbReference type="InterPro" id="IPR005321">
    <property type="entry name" value="Peptidase_S58_DmpA"/>
</dbReference>
<sequence length="349" mass="35526">MTVDFDRALAEPSCITKVAGVRVGHAEMAGRTTGCSVVLTEAGATAAVDVRGAAPGTRETDLLQPGNLVEQVHALVLCGGSAFGLAAVDGVMHWLEQRGIGLDTGFARVPIVPAAVLFDLVLGNAAIRPDAACGYAACEEAARLARAGMQVPQGSVGAGSGAVVGKLFGLAHAMRGGVGSASVCVEGITVGALVACNAVGDVRHPTRGHIIAGARVSPDALQMCDAYERLLEGTPPTGVLAGTNTTIGVIATDAALSRTQLQRLAMAGHDGLARTITPVHTMSDGDTLFALATGRVADRTLSMVVLAAMAMQAVMLATVRAVLTATAYRDNVLWLPTPHTSRPREGAVP</sequence>
<protein>
    <submittedName>
        <fullName evidence="3">Peptidase S58</fullName>
    </submittedName>
</protein>
<dbReference type="AlphaFoldDB" id="A0A0U1Q190"/>
<comment type="caution">
    <text evidence="3">The sequence shown here is derived from an EMBL/GenBank/DDBJ whole genome shotgun (WGS) entry which is preliminary data.</text>
</comment>
<dbReference type="Proteomes" id="UP000050580">
    <property type="component" value="Unassembled WGS sequence"/>
</dbReference>
<keyword evidence="2" id="KW-0812">Transmembrane</keyword>
<keyword evidence="2" id="KW-0472">Membrane</keyword>
<dbReference type="EMBL" id="LBNQ01000019">
    <property type="protein sequence ID" value="KKW68528.1"/>
    <property type="molecule type" value="Genomic_DNA"/>
</dbReference>
<dbReference type="PANTHER" id="PTHR36512">
    <property type="entry name" value="D-AMINOPEPTIDASE"/>
    <property type="match status" value="1"/>
</dbReference>
<dbReference type="CDD" id="cd02252">
    <property type="entry name" value="nylC_like"/>
    <property type="match status" value="1"/>
</dbReference>
<dbReference type="GO" id="GO:0004177">
    <property type="term" value="F:aminopeptidase activity"/>
    <property type="evidence" value="ECO:0007669"/>
    <property type="project" value="TreeGrafter"/>
</dbReference>
<dbReference type="PATRIC" id="fig|1610491.3.peg.1041"/>
<dbReference type="OrthoDB" id="9808347at2"/>
<gene>
    <name evidence="3" type="ORF">AAV94_04890</name>
</gene>
<evidence type="ECO:0000313" key="4">
    <source>
        <dbReference type="Proteomes" id="UP000050580"/>
    </source>
</evidence>
<dbReference type="Gene3D" id="3.60.70.12">
    <property type="entry name" value="L-amino peptidase D-ALA esterase/amidase"/>
    <property type="match status" value="1"/>
</dbReference>
<comment type="similarity">
    <text evidence="1">Belongs to the peptidase S58 family.</text>
</comment>